<dbReference type="Proteomes" id="UP001168877">
    <property type="component" value="Unassembled WGS sequence"/>
</dbReference>
<feature type="compositionally biased region" description="Low complexity" evidence="1">
    <location>
        <begin position="158"/>
        <end position="173"/>
    </location>
</feature>
<proteinExistence type="predicted"/>
<feature type="region of interest" description="Disordered" evidence="1">
    <location>
        <begin position="148"/>
        <end position="241"/>
    </location>
</feature>
<dbReference type="EMBL" id="JAUESC010000003">
    <property type="protein sequence ID" value="KAK0598980.1"/>
    <property type="molecule type" value="Genomic_DNA"/>
</dbReference>
<comment type="caution">
    <text evidence="2">The sequence shown here is derived from an EMBL/GenBank/DDBJ whole genome shotgun (WGS) entry which is preliminary data.</text>
</comment>
<feature type="compositionally biased region" description="Basic and acidic residues" evidence="1">
    <location>
        <begin position="231"/>
        <end position="241"/>
    </location>
</feature>
<organism evidence="2 3">
    <name type="scientific">Acer saccharum</name>
    <name type="common">Sugar maple</name>
    <dbReference type="NCBI Taxonomy" id="4024"/>
    <lineage>
        <taxon>Eukaryota</taxon>
        <taxon>Viridiplantae</taxon>
        <taxon>Streptophyta</taxon>
        <taxon>Embryophyta</taxon>
        <taxon>Tracheophyta</taxon>
        <taxon>Spermatophyta</taxon>
        <taxon>Magnoliopsida</taxon>
        <taxon>eudicotyledons</taxon>
        <taxon>Gunneridae</taxon>
        <taxon>Pentapetalae</taxon>
        <taxon>rosids</taxon>
        <taxon>malvids</taxon>
        <taxon>Sapindales</taxon>
        <taxon>Sapindaceae</taxon>
        <taxon>Hippocastanoideae</taxon>
        <taxon>Acereae</taxon>
        <taxon>Acer</taxon>
    </lineage>
</organism>
<evidence type="ECO:0000313" key="2">
    <source>
        <dbReference type="EMBL" id="KAK0598980.1"/>
    </source>
</evidence>
<feature type="compositionally biased region" description="Acidic residues" evidence="1">
    <location>
        <begin position="185"/>
        <end position="195"/>
    </location>
</feature>
<name>A0AA39T145_ACESA</name>
<sequence length="241" mass="26417">MGLGCKIFKGGTTMIRVGGSDNSSSEEEEGLFSEFLKWKGERGECSRSGLKRKAKEAISNGLVSGETNHGLQKVNFTRSASLDGPIKDYLDKMDLGGGLVTTEEENGLQELLISKSQSLDGNLKDYLDKLEQAFIRAKFQTSQMDVQPLEKISNQNRVSPLEESNSESSVSMVKETKASSVSLISEEDRDGEGDSFDSISATRERGEIESKATKLKRKGNNTAENKGAELTTKERRLATYL</sequence>
<feature type="compositionally biased region" description="Basic and acidic residues" evidence="1">
    <location>
        <begin position="202"/>
        <end position="212"/>
    </location>
</feature>
<dbReference type="AlphaFoldDB" id="A0AA39T145"/>
<reference evidence="2" key="1">
    <citation type="journal article" date="2022" name="Plant J.">
        <title>Strategies of tolerance reflected in two North American maple genomes.</title>
        <authorList>
            <person name="McEvoy S.L."/>
            <person name="Sezen U.U."/>
            <person name="Trouern-Trend A."/>
            <person name="McMahon S.M."/>
            <person name="Schaberg P.G."/>
            <person name="Yang J."/>
            <person name="Wegrzyn J.L."/>
            <person name="Swenson N.G."/>
        </authorList>
    </citation>
    <scope>NUCLEOTIDE SEQUENCE</scope>
    <source>
        <strain evidence="2">NS2018</strain>
    </source>
</reference>
<gene>
    <name evidence="2" type="ORF">LWI29_001222</name>
</gene>
<protein>
    <submittedName>
        <fullName evidence="2">Uncharacterized protein</fullName>
    </submittedName>
</protein>
<evidence type="ECO:0000313" key="3">
    <source>
        <dbReference type="Proteomes" id="UP001168877"/>
    </source>
</evidence>
<accession>A0AA39T145</accession>
<evidence type="ECO:0000256" key="1">
    <source>
        <dbReference type="SAM" id="MobiDB-lite"/>
    </source>
</evidence>
<reference evidence="2" key="2">
    <citation type="submission" date="2023-06" db="EMBL/GenBank/DDBJ databases">
        <authorList>
            <person name="Swenson N.G."/>
            <person name="Wegrzyn J.L."/>
            <person name="Mcevoy S.L."/>
        </authorList>
    </citation>
    <scope>NUCLEOTIDE SEQUENCE</scope>
    <source>
        <strain evidence="2">NS2018</strain>
        <tissue evidence="2">Leaf</tissue>
    </source>
</reference>
<keyword evidence="3" id="KW-1185">Reference proteome</keyword>